<feature type="domain" description="Aminotransferase class I/classII large" evidence="7">
    <location>
        <begin position="681"/>
        <end position="1093"/>
    </location>
</feature>
<evidence type="ECO:0000313" key="8">
    <source>
        <dbReference type="EMBL" id="KAL3772195.1"/>
    </source>
</evidence>
<dbReference type="PANTHER" id="PTHR46383">
    <property type="entry name" value="ASPARTATE AMINOTRANSFERASE"/>
    <property type="match status" value="1"/>
</dbReference>
<comment type="cofactor">
    <cofactor evidence="1">
        <name>pyridoxal 5'-phosphate</name>
        <dbReference type="ChEBI" id="CHEBI:597326"/>
    </cofactor>
</comment>
<dbReference type="InterPro" id="IPR015422">
    <property type="entry name" value="PyrdxlP-dep_Trfase_small"/>
</dbReference>
<dbReference type="InterPro" id="IPR036188">
    <property type="entry name" value="FAD/NAD-bd_sf"/>
</dbReference>
<keyword evidence="5" id="KW-0663">Pyridoxal phosphate</keyword>
<evidence type="ECO:0000256" key="6">
    <source>
        <dbReference type="SAM" id="MobiDB-lite"/>
    </source>
</evidence>
<keyword evidence="4" id="KW-0808">Transferase</keyword>
<gene>
    <name evidence="8" type="ORF">ACHAWU_000543</name>
</gene>
<evidence type="ECO:0000259" key="7">
    <source>
        <dbReference type="Pfam" id="PF00155"/>
    </source>
</evidence>
<evidence type="ECO:0000256" key="4">
    <source>
        <dbReference type="ARBA" id="ARBA00022679"/>
    </source>
</evidence>
<feature type="region of interest" description="Disordered" evidence="6">
    <location>
        <begin position="570"/>
        <end position="591"/>
    </location>
</feature>
<dbReference type="Gene3D" id="3.50.50.60">
    <property type="entry name" value="FAD/NAD(P)-binding domain"/>
    <property type="match status" value="2"/>
</dbReference>
<reference evidence="8 9" key="1">
    <citation type="submission" date="2024-10" db="EMBL/GenBank/DDBJ databases">
        <title>Updated reference genomes for cyclostephanoid diatoms.</title>
        <authorList>
            <person name="Roberts W.R."/>
            <person name="Alverson A.J."/>
        </authorList>
    </citation>
    <scope>NUCLEOTIDE SEQUENCE [LARGE SCALE GENOMIC DNA]</scope>
    <source>
        <strain evidence="8 9">AJA232-27</strain>
    </source>
</reference>
<proteinExistence type="inferred from homology"/>
<dbReference type="InterPro" id="IPR050596">
    <property type="entry name" value="AspAT/PAT-like"/>
</dbReference>
<organism evidence="8 9">
    <name type="scientific">Discostella pseudostelligera</name>
    <dbReference type="NCBI Taxonomy" id="259834"/>
    <lineage>
        <taxon>Eukaryota</taxon>
        <taxon>Sar</taxon>
        <taxon>Stramenopiles</taxon>
        <taxon>Ochrophyta</taxon>
        <taxon>Bacillariophyta</taxon>
        <taxon>Coscinodiscophyceae</taxon>
        <taxon>Thalassiosirophycidae</taxon>
        <taxon>Stephanodiscales</taxon>
        <taxon>Stephanodiscaceae</taxon>
        <taxon>Discostella</taxon>
    </lineage>
</organism>
<dbReference type="EMBL" id="JALLBG020000014">
    <property type="protein sequence ID" value="KAL3772195.1"/>
    <property type="molecule type" value="Genomic_DNA"/>
</dbReference>
<name>A0ABD3N847_9STRA</name>
<dbReference type="Gene3D" id="3.40.640.10">
    <property type="entry name" value="Type I PLP-dependent aspartate aminotransferase-like (Major domain)"/>
    <property type="match status" value="1"/>
</dbReference>
<dbReference type="GO" id="GO:0008483">
    <property type="term" value="F:transaminase activity"/>
    <property type="evidence" value="ECO:0007669"/>
    <property type="project" value="UniProtKB-KW"/>
</dbReference>
<dbReference type="Pfam" id="PF00155">
    <property type="entry name" value="Aminotran_1_2"/>
    <property type="match status" value="1"/>
</dbReference>
<dbReference type="Proteomes" id="UP001530293">
    <property type="component" value="Unassembled WGS sequence"/>
</dbReference>
<keyword evidence="9" id="KW-1185">Reference proteome</keyword>
<dbReference type="InterPro" id="IPR015421">
    <property type="entry name" value="PyrdxlP-dep_Trfase_major"/>
</dbReference>
<protein>
    <recommendedName>
        <fullName evidence="7">Aminotransferase class I/classII large domain-containing protein</fullName>
    </recommendedName>
</protein>
<dbReference type="AlphaFoldDB" id="A0ABD3N847"/>
<keyword evidence="3" id="KW-0032">Aminotransferase</keyword>
<accession>A0ABD3N847</accession>
<evidence type="ECO:0000256" key="5">
    <source>
        <dbReference type="ARBA" id="ARBA00022898"/>
    </source>
</evidence>
<evidence type="ECO:0000313" key="9">
    <source>
        <dbReference type="Proteomes" id="UP001530293"/>
    </source>
</evidence>
<dbReference type="InterPro" id="IPR004838">
    <property type="entry name" value="NHTrfase_class1_PyrdxlP-BS"/>
</dbReference>
<dbReference type="SUPFAM" id="SSF51905">
    <property type="entry name" value="FAD/NAD(P)-binding domain"/>
    <property type="match status" value="1"/>
</dbReference>
<feature type="region of interest" description="Disordered" evidence="6">
    <location>
        <begin position="618"/>
        <end position="642"/>
    </location>
</feature>
<feature type="region of interest" description="Disordered" evidence="6">
    <location>
        <begin position="1"/>
        <end position="58"/>
    </location>
</feature>
<dbReference type="CDD" id="cd00609">
    <property type="entry name" value="AAT_like"/>
    <property type="match status" value="1"/>
</dbReference>
<dbReference type="InterPro" id="IPR004839">
    <property type="entry name" value="Aminotransferase_I/II_large"/>
</dbReference>
<dbReference type="PROSITE" id="PS00105">
    <property type="entry name" value="AA_TRANSFER_CLASS_1"/>
    <property type="match status" value="1"/>
</dbReference>
<dbReference type="SUPFAM" id="SSF53383">
    <property type="entry name" value="PLP-dependent transferases"/>
    <property type="match status" value="1"/>
</dbReference>
<comment type="similarity">
    <text evidence="2">Belongs to the class-I pyridoxal-phosphate-dependent aminotransferase family.</text>
</comment>
<evidence type="ECO:0000256" key="1">
    <source>
        <dbReference type="ARBA" id="ARBA00001933"/>
    </source>
</evidence>
<sequence length="1124" mass="122332">MTTTTTTPPNSAGAEPTTIADQEHEIQQHQQQHQHDHDDDAGRSRRRPAARQPTATAAAAAALAPLPLAGHRALILGGGPAGLSLALCLHQHGCVVQVHEKSSDELAVGVGGEQWSRRGGSSASCNHDDDGQQPLSTNTTTTTSSTKMMIFDDKGCFGYLLMPNGVATLDTLGIKQLCLSNARHLQSAEIYKRSTLVEQVNMDGIYCLARDDLLVGMINMLPDECVIWGSQVMEIEAHGEGETTVVIAVKVVEVSSGIETWLRLRPHHPHHHYHVNNEGEDYDNNHLDDNNNSNNTVFDYIFAADGVNSLLAKRLNPNMNRCPGGTTNTIVTCLKNEQLARKLHTRFIKTYFRSKMKQQCCAFGLLSPAEGQMLGFLQFSTGLHGQAPYHHHHHHAKKRDCRHAAELHRFIEDVLALPSSSSFASSPANNNSEISDDEPENICLLQSYLNALSNNEYDYHVWRFVPSGYVHTAHGINCAVLGDAAHPMSDFSSQGLSLAIEDAVSLGNHLMAHAAKVRDVEKLESVSSALANYDSERRSAVLQFIEAGDLIHGNFLSENDDEAVDLATTTTTTTTTGETVERAPTDDDGVDQPFIVHGGQVRRLSSLSTRRLSSLSIESSSLPRNGGSSAVRRRVSDFDPMDTSSDKSDVFLDPTLVDMKALSTVAYNYRWATLPDGVIPLTAASSDFPVCSAITNALKNHVDAGYFCYGPNEGLPQFRSTFATYFTEKLVRGLAYCNNELELEQQEDNKTTLYGASSIDPGQVMATNAAAAAVYAAAAATILEPGDEALVMSPVDFLLVDSVIALGGVVVRYSIKERLQDGDKNRPTFDLAEMESLVTPRTRMLSICNPHNPLGRSFSYLELSALVEFAERHKLCIVSDEVWCDVVHSPRVHLPTMCISQYAAAHTYTIFGFSKSHGLEGLRIGALIAPNEEKLAKVLMLSNTSTTANGASVAAQIAAVAAMTEAGSHESGWLASWRLHLHSCVLYTVTRLNAMDGVIANVPEATFVVWADVSSLLYPDNDCDDDGTHLVNGDALATVDIEPEFVLMQWLIHEHKVAIIPGLDRFFGPGSIGHIRISVATSKPILDTALDRLELGLKVWPTVRKRALHEAKVEAINAQSAEET</sequence>
<feature type="region of interest" description="Disordered" evidence="6">
    <location>
        <begin position="110"/>
        <end position="141"/>
    </location>
</feature>
<evidence type="ECO:0000256" key="3">
    <source>
        <dbReference type="ARBA" id="ARBA00022576"/>
    </source>
</evidence>
<dbReference type="Gene3D" id="3.90.1150.10">
    <property type="entry name" value="Aspartate Aminotransferase, domain 1"/>
    <property type="match status" value="1"/>
</dbReference>
<evidence type="ECO:0000256" key="2">
    <source>
        <dbReference type="ARBA" id="ARBA00007441"/>
    </source>
</evidence>
<comment type="caution">
    <text evidence="8">The sequence shown here is derived from an EMBL/GenBank/DDBJ whole genome shotgun (WGS) entry which is preliminary data.</text>
</comment>
<dbReference type="InterPro" id="IPR015424">
    <property type="entry name" value="PyrdxlP-dep_Trfase"/>
</dbReference>
<feature type="compositionally biased region" description="Basic and acidic residues" evidence="6">
    <location>
        <begin position="21"/>
        <end position="43"/>
    </location>
</feature>
<dbReference type="PANTHER" id="PTHR46383:SF1">
    <property type="entry name" value="ASPARTATE AMINOTRANSFERASE"/>
    <property type="match status" value="1"/>
</dbReference>